<evidence type="ECO:0000256" key="1">
    <source>
        <dbReference type="SAM" id="Coils"/>
    </source>
</evidence>
<dbReference type="InterPro" id="IPR025669">
    <property type="entry name" value="AAA_dom"/>
</dbReference>
<dbReference type="Pfam" id="PF18607">
    <property type="entry name" value="HTH_54"/>
    <property type="match status" value="1"/>
</dbReference>
<organism evidence="4 5">
    <name type="scientific">Endozoicomonas montiporae</name>
    <dbReference type="NCBI Taxonomy" id="1027273"/>
    <lineage>
        <taxon>Bacteria</taxon>
        <taxon>Pseudomonadati</taxon>
        <taxon>Pseudomonadota</taxon>
        <taxon>Gammaproteobacteria</taxon>
        <taxon>Oceanospirillales</taxon>
        <taxon>Endozoicomonadaceae</taxon>
        <taxon>Endozoicomonas</taxon>
    </lineage>
</organism>
<evidence type="ECO:0000259" key="3">
    <source>
        <dbReference type="Pfam" id="PF18607"/>
    </source>
</evidence>
<feature type="domain" description="AAA" evidence="2">
    <location>
        <begin position="112"/>
        <end position="281"/>
    </location>
</feature>
<dbReference type="InterPro" id="IPR041250">
    <property type="entry name" value="HTH_54"/>
</dbReference>
<protein>
    <submittedName>
        <fullName evidence="4">Chromosome partitioning protein ParA</fullName>
    </submittedName>
</protein>
<accession>A0A081MYR5</accession>
<proteinExistence type="predicted"/>
<dbReference type="InterPro" id="IPR050678">
    <property type="entry name" value="DNA_Partitioning_ATPase"/>
</dbReference>
<dbReference type="Gene3D" id="3.40.50.300">
    <property type="entry name" value="P-loop containing nucleotide triphosphate hydrolases"/>
    <property type="match status" value="1"/>
</dbReference>
<dbReference type="InterPro" id="IPR027417">
    <property type="entry name" value="P-loop_NTPase"/>
</dbReference>
<dbReference type="PANTHER" id="PTHR13696:SF98">
    <property type="entry name" value="PLASMID PARTITION PROTEIN A"/>
    <property type="match status" value="1"/>
</dbReference>
<feature type="domain" description="ParA helix turn helix" evidence="3">
    <location>
        <begin position="16"/>
        <end position="107"/>
    </location>
</feature>
<evidence type="ECO:0000313" key="4">
    <source>
        <dbReference type="EMBL" id="KEQ11338.1"/>
    </source>
</evidence>
<dbReference type="RefSeq" id="WP_034879962.1">
    <property type="nucleotide sequence ID" value="NZ_JOKG01000008.1"/>
</dbReference>
<sequence length="405" mass="45726">MRKDAKRQMDRFKRRSERMLQKLVRDIDKQKKELGIGGYYRTYSKGELTSELGISKRIAETTLNAMQDSGIALHRDETKATRPYKLTIEDVAEFYQFRGEPRLRDQYDKAWVVFIGNLKGGISKTVSTVSIAHGMRTHPMLLKHDLRILVVDLDPQSSATMFLSHKHSVGLVETTGVQAILQDLPAEEIKEHFIVQTQVPGVDVLPASIDDGFTAAIWEELCAEHLPGVKPNEALRDCLIKKLECDYDFIFLDTGPHLDALLKQCVVAADMLVTPIAPAQVDFHSSLRYTSRIPDIVKMIESTGTEVRYHTNIPMMTKLANKKDQLVAYSQAKEVFGGDILDATLPRLDAMERCGETFDTVITIPPSNYDGSKDALKRARSSVYEVSLALFERIEFTRSEFQENA</sequence>
<dbReference type="EMBL" id="JOKG01000008">
    <property type="protein sequence ID" value="KEQ11338.1"/>
    <property type="molecule type" value="Genomic_DNA"/>
</dbReference>
<comment type="caution">
    <text evidence="4">The sequence shown here is derived from an EMBL/GenBank/DDBJ whole genome shotgun (WGS) entry which is preliminary data.</text>
</comment>
<dbReference type="eggNOG" id="COG1192">
    <property type="taxonomic scope" value="Bacteria"/>
</dbReference>
<dbReference type="PANTHER" id="PTHR13696">
    <property type="entry name" value="P-LOOP CONTAINING NUCLEOSIDE TRIPHOSPHATE HYDROLASE"/>
    <property type="match status" value="1"/>
</dbReference>
<feature type="coiled-coil region" evidence="1">
    <location>
        <begin position="2"/>
        <end position="33"/>
    </location>
</feature>
<dbReference type="CDD" id="cd02042">
    <property type="entry name" value="ParAB_family"/>
    <property type="match status" value="1"/>
</dbReference>
<name>A0A081MYR5_9GAMM</name>
<keyword evidence="1" id="KW-0175">Coiled coil</keyword>
<dbReference type="Proteomes" id="UP000028006">
    <property type="component" value="Unassembled WGS sequence"/>
</dbReference>
<evidence type="ECO:0000313" key="5">
    <source>
        <dbReference type="Proteomes" id="UP000028006"/>
    </source>
</evidence>
<evidence type="ECO:0000259" key="2">
    <source>
        <dbReference type="Pfam" id="PF13614"/>
    </source>
</evidence>
<dbReference type="SUPFAM" id="SSF52540">
    <property type="entry name" value="P-loop containing nucleoside triphosphate hydrolases"/>
    <property type="match status" value="1"/>
</dbReference>
<dbReference type="Gene3D" id="1.10.1660.30">
    <property type="match status" value="1"/>
</dbReference>
<dbReference type="AlphaFoldDB" id="A0A081MYR5"/>
<dbReference type="Pfam" id="PF13614">
    <property type="entry name" value="AAA_31"/>
    <property type="match status" value="1"/>
</dbReference>
<reference evidence="4 5" key="1">
    <citation type="submission" date="2014-06" db="EMBL/GenBank/DDBJ databases">
        <title>Whole Genome Sequences of Three Symbiotic Endozoicomonas Bacteria.</title>
        <authorList>
            <person name="Neave M.J."/>
            <person name="Apprill A."/>
            <person name="Voolstra C.R."/>
        </authorList>
    </citation>
    <scope>NUCLEOTIDE SEQUENCE [LARGE SCALE GENOMIC DNA]</scope>
    <source>
        <strain evidence="4 5">LMG 24815</strain>
    </source>
</reference>
<keyword evidence="5" id="KW-1185">Reference proteome</keyword>
<gene>
    <name evidence="4" type="ORF">GZ77_26005</name>
</gene>